<evidence type="ECO:0000313" key="1">
    <source>
        <dbReference type="EMBL" id="GAI89023.1"/>
    </source>
</evidence>
<sequence length="229" mass="24134">PTADQDAATRAYVLGRVALRLALTGGTMSGNIIMGGHKVTGLGQPLVQDQALRYSRAEIRNNEIAAAAAIAYSKLNLTGAVKAADIEAAAGIPLTKLEAAVCSETEAATLIANGDVDKLDGFHASELAQLATALLFQANAATGPMVLVSLINDNDTGNAATADAIDEYGEVDFISATLIKRWRQFGTTNNDGVGRWKLQYWDGDAWQDWETDIPTRTTANLVSSLPQSG</sequence>
<organism evidence="1">
    <name type="scientific">marine sediment metagenome</name>
    <dbReference type="NCBI Taxonomy" id="412755"/>
    <lineage>
        <taxon>unclassified sequences</taxon>
        <taxon>metagenomes</taxon>
        <taxon>ecological metagenomes</taxon>
    </lineage>
</organism>
<comment type="caution">
    <text evidence="1">The sequence shown here is derived from an EMBL/GenBank/DDBJ whole genome shotgun (WGS) entry which is preliminary data.</text>
</comment>
<dbReference type="AlphaFoldDB" id="X1S7W1"/>
<accession>X1S7W1</accession>
<gene>
    <name evidence="1" type="ORF">S12H4_37969</name>
</gene>
<protein>
    <submittedName>
        <fullName evidence="1">Uncharacterized protein</fullName>
    </submittedName>
</protein>
<dbReference type="EMBL" id="BARW01022809">
    <property type="protein sequence ID" value="GAI89023.1"/>
    <property type="molecule type" value="Genomic_DNA"/>
</dbReference>
<name>X1S7W1_9ZZZZ</name>
<reference evidence="1" key="1">
    <citation type="journal article" date="2014" name="Front. Microbiol.">
        <title>High frequency of phylogenetically diverse reductive dehalogenase-homologous genes in deep subseafloor sedimentary metagenomes.</title>
        <authorList>
            <person name="Kawai M."/>
            <person name="Futagami T."/>
            <person name="Toyoda A."/>
            <person name="Takaki Y."/>
            <person name="Nishi S."/>
            <person name="Hori S."/>
            <person name="Arai W."/>
            <person name="Tsubouchi T."/>
            <person name="Morono Y."/>
            <person name="Uchiyama I."/>
            <person name="Ito T."/>
            <person name="Fujiyama A."/>
            <person name="Inagaki F."/>
            <person name="Takami H."/>
        </authorList>
    </citation>
    <scope>NUCLEOTIDE SEQUENCE</scope>
    <source>
        <strain evidence="1">Expedition CK06-06</strain>
    </source>
</reference>
<feature type="non-terminal residue" evidence="1">
    <location>
        <position position="1"/>
    </location>
</feature>
<proteinExistence type="predicted"/>